<dbReference type="GO" id="GO:0005886">
    <property type="term" value="C:plasma membrane"/>
    <property type="evidence" value="ECO:0007669"/>
    <property type="project" value="UniProtKB-SubCell"/>
</dbReference>
<evidence type="ECO:0000259" key="7">
    <source>
        <dbReference type="PROSITE" id="PS50850"/>
    </source>
</evidence>
<feature type="transmembrane region" description="Helical" evidence="6">
    <location>
        <begin position="316"/>
        <end position="335"/>
    </location>
</feature>
<organism evidence="8 9">
    <name type="scientific">Luteimicrobium xylanilyticum</name>
    <dbReference type="NCBI Taxonomy" id="1133546"/>
    <lineage>
        <taxon>Bacteria</taxon>
        <taxon>Bacillati</taxon>
        <taxon>Actinomycetota</taxon>
        <taxon>Actinomycetes</taxon>
        <taxon>Micrococcales</taxon>
        <taxon>Luteimicrobium</taxon>
    </lineage>
</organism>
<keyword evidence="2 6" id="KW-0812">Transmembrane</keyword>
<evidence type="ECO:0000256" key="2">
    <source>
        <dbReference type="ARBA" id="ARBA00022692"/>
    </source>
</evidence>
<feature type="transmembrane region" description="Helical" evidence="6">
    <location>
        <begin position="248"/>
        <end position="266"/>
    </location>
</feature>
<dbReference type="PANTHER" id="PTHR23528">
    <property type="match status" value="1"/>
</dbReference>
<evidence type="ECO:0000313" key="9">
    <source>
        <dbReference type="Proteomes" id="UP000326702"/>
    </source>
</evidence>
<feature type="region of interest" description="Disordered" evidence="5">
    <location>
        <begin position="1"/>
        <end position="23"/>
    </location>
</feature>
<dbReference type="Gene3D" id="1.20.1250.20">
    <property type="entry name" value="MFS general substrate transporter like domains"/>
    <property type="match status" value="2"/>
</dbReference>
<feature type="domain" description="Major facilitator superfamily (MFS) profile" evidence="7">
    <location>
        <begin position="136"/>
        <end position="366"/>
    </location>
</feature>
<feature type="transmembrane region" description="Helical" evidence="6">
    <location>
        <begin position="341"/>
        <end position="362"/>
    </location>
</feature>
<keyword evidence="3 6" id="KW-1133">Transmembrane helix</keyword>
<dbReference type="OrthoDB" id="7584869at2"/>
<evidence type="ECO:0000256" key="5">
    <source>
        <dbReference type="SAM" id="MobiDB-lite"/>
    </source>
</evidence>
<dbReference type="EMBL" id="CP045529">
    <property type="protein sequence ID" value="QFU98404.1"/>
    <property type="molecule type" value="Genomic_DNA"/>
</dbReference>
<feature type="transmembrane region" description="Helical" evidence="6">
    <location>
        <begin position="73"/>
        <end position="93"/>
    </location>
</feature>
<dbReference type="AlphaFoldDB" id="A0A5P9QAF0"/>
<evidence type="ECO:0000256" key="1">
    <source>
        <dbReference type="ARBA" id="ARBA00004651"/>
    </source>
</evidence>
<proteinExistence type="predicted"/>
<dbReference type="KEGG" id="lxl:KDY119_01916"/>
<dbReference type="SUPFAM" id="SSF103473">
    <property type="entry name" value="MFS general substrate transporter"/>
    <property type="match status" value="1"/>
</dbReference>
<dbReference type="RefSeq" id="WP_036950060.1">
    <property type="nucleotide sequence ID" value="NZ_BAABIH010000002.1"/>
</dbReference>
<feature type="transmembrane region" description="Helical" evidence="6">
    <location>
        <begin position="105"/>
        <end position="124"/>
    </location>
</feature>
<accession>A0A5P9QAF0</accession>
<gene>
    <name evidence="8" type="ORF">KDY119_01916</name>
</gene>
<feature type="transmembrane region" description="Helical" evidence="6">
    <location>
        <begin position="180"/>
        <end position="204"/>
    </location>
</feature>
<feature type="transmembrane region" description="Helical" evidence="6">
    <location>
        <begin position="272"/>
        <end position="295"/>
    </location>
</feature>
<dbReference type="InterPro" id="IPR036259">
    <property type="entry name" value="MFS_trans_sf"/>
</dbReference>
<feature type="compositionally biased region" description="Pro residues" evidence="5">
    <location>
        <begin position="10"/>
        <end position="21"/>
    </location>
</feature>
<evidence type="ECO:0000313" key="8">
    <source>
        <dbReference type="EMBL" id="QFU98404.1"/>
    </source>
</evidence>
<dbReference type="Pfam" id="PF07690">
    <property type="entry name" value="MFS_1"/>
    <property type="match status" value="1"/>
</dbReference>
<dbReference type="PANTHER" id="PTHR23528:SF1">
    <property type="entry name" value="MAJOR FACILITATOR SUPERFAMILY (MFS) PROFILE DOMAIN-CONTAINING PROTEIN"/>
    <property type="match status" value="1"/>
</dbReference>
<dbReference type="InterPro" id="IPR020846">
    <property type="entry name" value="MFS_dom"/>
</dbReference>
<evidence type="ECO:0000256" key="4">
    <source>
        <dbReference type="ARBA" id="ARBA00023136"/>
    </source>
</evidence>
<evidence type="ECO:0000256" key="3">
    <source>
        <dbReference type="ARBA" id="ARBA00022989"/>
    </source>
</evidence>
<dbReference type="PROSITE" id="PS50850">
    <property type="entry name" value="MFS"/>
    <property type="match status" value="1"/>
</dbReference>
<comment type="subcellular location">
    <subcellularLocation>
        <location evidence="1">Cell membrane</location>
        <topology evidence="1">Multi-pass membrane protein</topology>
    </subcellularLocation>
</comment>
<reference evidence="8 9" key="1">
    <citation type="submission" date="2019-10" db="EMBL/GenBank/DDBJ databases">
        <title>Genome sequence of Luteimicrobium xylanilyticum HY-24.</title>
        <authorList>
            <person name="Kim D.Y."/>
            <person name="Park H.-Y."/>
        </authorList>
    </citation>
    <scope>NUCLEOTIDE SEQUENCE [LARGE SCALE GENOMIC DNA]</scope>
    <source>
        <strain evidence="8 9">HY-24</strain>
    </source>
</reference>
<dbReference type="GO" id="GO:0022857">
    <property type="term" value="F:transmembrane transporter activity"/>
    <property type="evidence" value="ECO:0007669"/>
    <property type="project" value="InterPro"/>
</dbReference>
<evidence type="ECO:0000256" key="6">
    <source>
        <dbReference type="SAM" id="Phobius"/>
    </source>
</evidence>
<dbReference type="Proteomes" id="UP000326702">
    <property type="component" value="Chromosome"/>
</dbReference>
<keyword evidence="4 6" id="KW-0472">Membrane</keyword>
<dbReference type="Pfam" id="PF13347">
    <property type="entry name" value="MFS_2"/>
    <property type="match status" value="1"/>
</dbReference>
<protein>
    <submittedName>
        <fullName evidence="8">Putative symporter</fullName>
    </submittedName>
</protein>
<dbReference type="InterPro" id="IPR011701">
    <property type="entry name" value="MFS"/>
</dbReference>
<keyword evidence="9" id="KW-1185">Reference proteome</keyword>
<feature type="transmembrane region" description="Helical" evidence="6">
    <location>
        <begin position="130"/>
        <end position="149"/>
    </location>
</feature>
<sequence>MTPTGKPLAPVSPPTEPPPDVAVPTERVGRGFLVLYGLANFGLYLTVMMPALFSLPYKVGLVAPHDKVSVLGTVATAGAVVGLVTGPVAGALSDRTRTRFGRRRPWFVGGILVLAAGSTIVALADSVTGIVLVPVLALAVTGGLFLFLLPEPLVELPAQSIARTFRELVFDPRRYPDFSLLWVSKLFMQTALAFLSTYQLYFLLDRLGFTAEEAGAKLSIAGGVGIVVTMTFAVVSGTLSDRLKRRKIFVLGSAVLAATGLALMAVCDGYALFFVAVMFILGAAGMFGSVDVALASDLVPDRAQAGRWMTTYNMSATLSTAVGPLLGAALLAIGSADSTNYTALFLAGAVFSLVAGLLVTFIKEAR</sequence>
<feature type="transmembrane region" description="Helical" evidence="6">
    <location>
        <begin position="216"/>
        <end position="236"/>
    </location>
</feature>
<feature type="transmembrane region" description="Helical" evidence="6">
    <location>
        <begin position="33"/>
        <end position="53"/>
    </location>
</feature>
<name>A0A5P9QAF0_9MICO</name>